<gene>
    <name evidence="4" type="primary">BUD2</name>
    <name evidence="4" type="ORF">MFIFM68171_06430</name>
</gene>
<feature type="region of interest" description="Disordered" evidence="2">
    <location>
        <begin position="1237"/>
        <end position="1368"/>
    </location>
</feature>
<keyword evidence="5" id="KW-1185">Reference proteome</keyword>
<dbReference type="PROSITE" id="PS50018">
    <property type="entry name" value="RAS_GTPASE_ACTIV_2"/>
    <property type="match status" value="1"/>
</dbReference>
<proteinExistence type="predicted"/>
<feature type="region of interest" description="Disordered" evidence="2">
    <location>
        <begin position="1"/>
        <end position="57"/>
    </location>
</feature>
<dbReference type="InterPro" id="IPR008936">
    <property type="entry name" value="Rho_GTPase_activation_prot"/>
</dbReference>
<feature type="compositionally biased region" description="Basic and acidic residues" evidence="2">
    <location>
        <begin position="1333"/>
        <end position="1368"/>
    </location>
</feature>
<name>A0ABQ0GEM0_9PEZI</name>
<accession>A0ABQ0GEM0</accession>
<dbReference type="InterPro" id="IPR039360">
    <property type="entry name" value="Ras_GTPase"/>
</dbReference>
<dbReference type="PANTHER" id="PTHR10194:SF60">
    <property type="entry name" value="RAS GTPASE-ACTIVATING PROTEIN RASKOL"/>
    <property type="match status" value="1"/>
</dbReference>
<dbReference type="InterPro" id="IPR035892">
    <property type="entry name" value="C2_domain_sf"/>
</dbReference>
<feature type="compositionally biased region" description="Low complexity" evidence="2">
    <location>
        <begin position="241"/>
        <end position="258"/>
    </location>
</feature>
<dbReference type="Gene3D" id="2.60.40.150">
    <property type="entry name" value="C2 domain"/>
    <property type="match status" value="1"/>
</dbReference>
<comment type="caution">
    <text evidence="4">The sequence shown here is derived from an EMBL/GenBank/DDBJ whole genome shotgun (WGS) entry which is preliminary data.</text>
</comment>
<feature type="region of interest" description="Disordered" evidence="2">
    <location>
        <begin position="100"/>
        <end position="162"/>
    </location>
</feature>
<dbReference type="SMART" id="SM00323">
    <property type="entry name" value="RasGAP"/>
    <property type="match status" value="1"/>
</dbReference>
<dbReference type="InterPro" id="IPR001936">
    <property type="entry name" value="RasGAP_dom"/>
</dbReference>
<feature type="compositionally biased region" description="Low complexity" evidence="2">
    <location>
        <begin position="139"/>
        <end position="148"/>
    </location>
</feature>
<dbReference type="Gene3D" id="1.10.506.10">
    <property type="entry name" value="GTPase Activation - p120gap, domain 1"/>
    <property type="match status" value="1"/>
</dbReference>
<dbReference type="SUPFAM" id="SSF48350">
    <property type="entry name" value="GTPase activation domain, GAP"/>
    <property type="match status" value="1"/>
</dbReference>
<reference evidence="4 5" key="1">
    <citation type="submission" date="2024-09" db="EMBL/GenBank/DDBJ databases">
        <title>Itraconazole resistance in Madurella fahalii resulting from another homologue of gene encoding cytochrome P450 14-alpha sterol demethylase (CYP51).</title>
        <authorList>
            <person name="Yoshioka I."/>
            <person name="Fahal A.H."/>
            <person name="Kaneko S."/>
            <person name="Yaguchi T."/>
        </authorList>
    </citation>
    <scope>NUCLEOTIDE SEQUENCE [LARGE SCALE GENOMIC DNA]</scope>
    <source>
        <strain evidence="4 5">IFM 68171</strain>
    </source>
</reference>
<dbReference type="CDD" id="cd05137">
    <property type="entry name" value="RasGAP_CLA2_BUD2"/>
    <property type="match status" value="1"/>
</dbReference>
<organism evidence="4 5">
    <name type="scientific">Madurella fahalii</name>
    <dbReference type="NCBI Taxonomy" id="1157608"/>
    <lineage>
        <taxon>Eukaryota</taxon>
        <taxon>Fungi</taxon>
        <taxon>Dikarya</taxon>
        <taxon>Ascomycota</taxon>
        <taxon>Pezizomycotina</taxon>
        <taxon>Sordariomycetes</taxon>
        <taxon>Sordariomycetidae</taxon>
        <taxon>Sordariales</taxon>
        <taxon>Sordariales incertae sedis</taxon>
        <taxon>Madurella</taxon>
    </lineage>
</organism>
<evidence type="ECO:0000256" key="2">
    <source>
        <dbReference type="SAM" id="MobiDB-lite"/>
    </source>
</evidence>
<dbReference type="Pfam" id="PF00616">
    <property type="entry name" value="RasGAP"/>
    <property type="match status" value="1"/>
</dbReference>
<dbReference type="PROSITE" id="PS00509">
    <property type="entry name" value="RAS_GTPASE_ACTIV_1"/>
    <property type="match status" value="1"/>
</dbReference>
<dbReference type="InterPro" id="IPR023152">
    <property type="entry name" value="RasGAP_CS"/>
</dbReference>
<feature type="compositionally biased region" description="Polar residues" evidence="2">
    <location>
        <begin position="209"/>
        <end position="221"/>
    </location>
</feature>
<evidence type="ECO:0000256" key="1">
    <source>
        <dbReference type="ARBA" id="ARBA00022468"/>
    </source>
</evidence>
<dbReference type="CDD" id="cd00030">
    <property type="entry name" value="C2"/>
    <property type="match status" value="1"/>
</dbReference>
<dbReference type="Proteomes" id="UP001628179">
    <property type="component" value="Unassembled WGS sequence"/>
</dbReference>
<dbReference type="PANTHER" id="PTHR10194">
    <property type="entry name" value="RAS GTPASE-ACTIVATING PROTEINS"/>
    <property type="match status" value="1"/>
</dbReference>
<protein>
    <submittedName>
        <fullName evidence="4">GTPase activating factor</fullName>
    </submittedName>
</protein>
<evidence type="ECO:0000259" key="3">
    <source>
        <dbReference type="PROSITE" id="PS50018"/>
    </source>
</evidence>
<dbReference type="SUPFAM" id="SSF49562">
    <property type="entry name" value="C2 domain (Calcium/lipid-binding domain, CaLB)"/>
    <property type="match status" value="1"/>
</dbReference>
<keyword evidence="1" id="KW-0343">GTPase activation</keyword>
<feature type="domain" description="Ras-GAP" evidence="3">
    <location>
        <begin position="769"/>
        <end position="1003"/>
    </location>
</feature>
<dbReference type="GeneID" id="98177173"/>
<evidence type="ECO:0000313" key="5">
    <source>
        <dbReference type="Proteomes" id="UP001628179"/>
    </source>
</evidence>
<dbReference type="RefSeq" id="XP_070917951.1">
    <property type="nucleotide sequence ID" value="XM_071061850.1"/>
</dbReference>
<feature type="compositionally biased region" description="Low complexity" evidence="2">
    <location>
        <begin position="1237"/>
        <end position="1278"/>
    </location>
</feature>
<feature type="region of interest" description="Disordered" evidence="2">
    <location>
        <begin position="206"/>
        <end position="259"/>
    </location>
</feature>
<dbReference type="EMBL" id="BAAFSV010000003">
    <property type="protein sequence ID" value="GAB1316220.1"/>
    <property type="molecule type" value="Genomic_DNA"/>
</dbReference>
<sequence length="1368" mass="150056">MPGERQLTSPVPVVMDARPLPPGTGTYTGVAPPLPDRPAHGSVLPPVSEVPSTSGAERLSTGNLRNAFRHGVPVQSTVRAVTPEPGDVTLNGLDGIGGSVSQMPRGYGSVSPPTSPRSIPTAPSGLPARRQGVVFNEAFPGSFDSSSSSPPPRPPSFRPRTHTMDGAFRQQLTPAVEARHRVGSFSATSPPFADDHHRIANLQPPFESYRSTDLQPPTTFSVPKDRRPSNARSKLTKRPSSRPSSPLSSLPPSVDSLPLPIPTTDANRVLFLMKKLCGRMRGEIEYQRDGGPWLGGVCYIEEEKGCLMFDSGDSGPFHTTLVSDLRGCRVVPVDRPDRDFQCLEIVSPSLGMTLLLYPLVAEELDLWLAALLCWQQLRPAATKLSTARPANAVAASGRAAEMRRRASSPGLREHATIIKVGKIMLWDKGAAASPRAIVKRPSTRDLRSSQTCWRRVSCILHDNGEFKIMTENDVTVLSVIELSQLARSAIQRLDKSVLDEDYCLAIFPIYSSTSTQLSIFRPVYIALESRVLLEVWFVLLRAFTVPDVYTLDPANGGRVYEVTDLHQEPAGETFRVEKTIFLRVTEAKIRRCASNGDNDFPSERQGKAADADPVIGNYLAEVILDGEVRARTATKMDTKNPFWREDCQFVDLPASLPYLSVLLKRVDVNMESFSHQLQATLGLARPGNLAEVLCGSVDIPLDLLERGKDHEQWLQIYDDRQQSIGSMLIKVHHEELVVLLQQNYQPLSELLHRFSSGLTALINDALPGNVRRVAEIFVNIFQVSGSANEWIMNMVEEEIDGIGNQTTLRKPRFSARLTSNDSIESTSDREQIVRDLGRSLQGEANLLFRGNSLLTTALEFHMRRLGKEYLRETLAEKINEINELDASCEVDPSKVHHGEDIQQHWNLLIQQTSAIWDCIVPSATRLPPELRHILKYIRAVAEDRYGDFLRTVTYTSVSGFLFLRFLCPAILNPKLFGLLRDHPRPRAQRTLTLIAKSLQALANLSTIGKKETWMEPMNRFLSAQRQPFKDFLDAVCAIPVERTKVALPASYSTPITILGRLSPLAREGFPSLPYLVDHARNFAALVKLWADAHPASAGTSQVYDGDLLKFHNLCITLHKRATECFARIEGLRAAAAAAAAAADRASQLSGGNGGGTATVDEHLADVMDRMSLSGDTAAISHLSGYGYTYGGAGNNTQLPSMTAAWAAENEGIRHNHPPGSPGSETDHATIPAALAITTSGGASGGSISNNNSSNGKPRQFSTSGRSSELSSSTGTVRSLRNGIHPRKLLSGFIRKTTSAGRTTSPEFSPPPSSTTPSSTTTSPNPSLPLPVIIKERDREREREREKEVGERERERERERDKEIVGFEG</sequence>
<feature type="compositionally biased region" description="Low complexity" evidence="2">
    <location>
        <begin position="1314"/>
        <end position="1324"/>
    </location>
</feature>
<evidence type="ECO:0000313" key="4">
    <source>
        <dbReference type="EMBL" id="GAB1316220.1"/>
    </source>
</evidence>